<accession>A0ABR4PY01</accession>
<proteinExistence type="predicted"/>
<evidence type="ECO:0000259" key="1">
    <source>
        <dbReference type="Pfam" id="PF09350"/>
    </source>
</evidence>
<sequence length="553" mass="61697">MPGKVAKLPYNCARCLRASSRQHGISIGSRGISQHSPHAYPAKGEKRQVAEEQEAIEKQILQNVPSAPKEPGAMSRRLAEATEDALLEGGRAGRKAVEEAGFSEELKARLLEKVQAQKFRAEHSSAFTEAGLSSHVGSGSRDIAVGQLWTGSENTEDAVLRMLDDARKPLKPGNRGPAKIPLPVVDLRLKKEPKQTSGQRLANARDKTSIYATAKDSPMTDQEREDMRRELKERFQPGARAMPNSIRGLAALANERIEDAIARGQFKNIPRGKAIERDTRADNPFLDTTEYILNKMIQRQDIVPPWIEKQQEVVKAVNVFRARLRTDWKRHAARTIASRGGSLQEQMQRAERYAESERIHNPKKRTVEQISIPTNLTDDPVMVKITQAPPSEDSKDTPMIKVSIEDKDAELVVSQSEVLTESSIQTEVAEAPLPPPFRIPSWEASEMSFLKLAVTNLNNLTRSYNLMAPEIAKKPYFSLERELKSCYADVAPQLATAIKERAARPAKQLVEKIGHRPGSVLEKFAGEKSVVYDSKKPNYGFKEFWADLFGKEA</sequence>
<dbReference type="Proteomes" id="UP001629113">
    <property type="component" value="Unassembled WGS sequence"/>
</dbReference>
<gene>
    <name evidence="2" type="ORF">PVAG01_01648</name>
</gene>
<dbReference type="EMBL" id="JBFCZG010000001">
    <property type="protein sequence ID" value="KAL3428139.1"/>
    <property type="molecule type" value="Genomic_DNA"/>
</dbReference>
<dbReference type="InterPro" id="IPR018961">
    <property type="entry name" value="DnaJ_homolog_subfam-C_membr-28"/>
</dbReference>
<evidence type="ECO:0000313" key="3">
    <source>
        <dbReference type="Proteomes" id="UP001629113"/>
    </source>
</evidence>
<dbReference type="PANTHER" id="PTHR39394">
    <property type="entry name" value="YALI0E31793P"/>
    <property type="match status" value="1"/>
</dbReference>
<dbReference type="Pfam" id="PF09350">
    <property type="entry name" value="DJC28_CD"/>
    <property type="match status" value="1"/>
</dbReference>
<feature type="domain" description="DnaJ homologue subfamily C member 28 conserved" evidence="1">
    <location>
        <begin position="252"/>
        <end position="321"/>
    </location>
</feature>
<reference evidence="2 3" key="1">
    <citation type="submission" date="2024-06" db="EMBL/GenBank/DDBJ databases">
        <title>Complete genome of Phlyctema vagabunda strain 19-DSS-EL-015.</title>
        <authorList>
            <person name="Fiorenzani C."/>
        </authorList>
    </citation>
    <scope>NUCLEOTIDE SEQUENCE [LARGE SCALE GENOMIC DNA]</scope>
    <source>
        <strain evidence="2 3">19-DSS-EL-015</strain>
    </source>
</reference>
<dbReference type="PANTHER" id="PTHR39394:SF1">
    <property type="entry name" value="DNAJ HOMOLOGUE SUBFAMILY C MEMBER 28 CONSERVED DOMAIN-CONTAINING PROTEIN"/>
    <property type="match status" value="1"/>
</dbReference>
<comment type="caution">
    <text evidence="2">The sequence shown here is derived from an EMBL/GenBank/DDBJ whole genome shotgun (WGS) entry which is preliminary data.</text>
</comment>
<name>A0ABR4PY01_9HELO</name>
<protein>
    <recommendedName>
        <fullName evidence="1">DnaJ homologue subfamily C member 28 conserved domain-containing protein</fullName>
    </recommendedName>
</protein>
<organism evidence="2 3">
    <name type="scientific">Phlyctema vagabunda</name>
    <dbReference type="NCBI Taxonomy" id="108571"/>
    <lineage>
        <taxon>Eukaryota</taxon>
        <taxon>Fungi</taxon>
        <taxon>Dikarya</taxon>
        <taxon>Ascomycota</taxon>
        <taxon>Pezizomycotina</taxon>
        <taxon>Leotiomycetes</taxon>
        <taxon>Helotiales</taxon>
        <taxon>Dermateaceae</taxon>
        <taxon>Phlyctema</taxon>
    </lineage>
</organism>
<keyword evidence="3" id="KW-1185">Reference proteome</keyword>
<evidence type="ECO:0000313" key="2">
    <source>
        <dbReference type="EMBL" id="KAL3428139.1"/>
    </source>
</evidence>